<sequence>MRQEILRLLRKAGNHYVSGEEIAETLGVSRTAVWKHIKELRRVGYDIVSQAHSGYRLEGAPDLLTPAELAPLLKTKIIGAKLLYKEETRSTNEDAKIAAAEGAPDGTVALTEFQGTGHGRLSRGWFCPKGKGILFSVLLRPQNILPQDAPKYTLLAAVAVVRACRARGLDVGIKWPNDVLAGGKKLVGILTEMSAEMERIHYIVIGTGINVNIEAAEFAPEIREKATSLSLLAGHPLDRRQLLADILQEMETLSLDVQAQGFAPVLDEWRRLSLTLGQEVRVIGVNETFTGRAVDIDADGALLVDTETGRRRVLAADVSIRPADARQGR</sequence>
<dbReference type="Proteomes" id="UP000543804">
    <property type="component" value="Unassembled WGS sequence"/>
</dbReference>
<keyword evidence="5" id="KW-0805">Transcription regulation</keyword>
<dbReference type="HAMAP" id="MF_00978">
    <property type="entry name" value="Bifunct_BirA"/>
    <property type="match status" value="1"/>
</dbReference>
<organism evidence="7 8">
    <name type="scientific">Selenomonas bovis</name>
    <dbReference type="NCBI Taxonomy" id="416586"/>
    <lineage>
        <taxon>Bacteria</taxon>
        <taxon>Bacillati</taxon>
        <taxon>Bacillota</taxon>
        <taxon>Negativicutes</taxon>
        <taxon>Selenomonadales</taxon>
        <taxon>Selenomonadaceae</taxon>
        <taxon>Selenomonas</taxon>
    </lineage>
</organism>
<gene>
    <name evidence="5" type="primary">birA</name>
    <name evidence="7" type="ORF">HF878_06655</name>
</gene>
<feature type="binding site" evidence="5">
    <location>
        <position position="114"/>
    </location>
    <ligand>
        <name>biotin</name>
        <dbReference type="ChEBI" id="CHEBI:57586"/>
    </ligand>
</feature>
<feature type="DNA-binding region" description="H-T-H motif" evidence="5">
    <location>
        <begin position="19"/>
        <end position="38"/>
    </location>
</feature>
<dbReference type="CDD" id="cd16442">
    <property type="entry name" value="BPL"/>
    <property type="match status" value="1"/>
</dbReference>
<dbReference type="GO" id="GO:0016740">
    <property type="term" value="F:transferase activity"/>
    <property type="evidence" value="ECO:0007669"/>
    <property type="project" value="UniProtKB-ARBA"/>
</dbReference>
<dbReference type="InterPro" id="IPR008988">
    <property type="entry name" value="Transcriptional_repressor_C"/>
</dbReference>
<keyword evidence="5" id="KW-0238">DNA-binding</keyword>
<dbReference type="EC" id="6.3.4.15" evidence="5"/>
<keyword evidence="3 5" id="KW-0067">ATP-binding</keyword>
<dbReference type="RefSeq" id="WP_170077565.1">
    <property type="nucleotide sequence ID" value="NZ_JABAFA010000021.1"/>
</dbReference>
<evidence type="ECO:0000259" key="6">
    <source>
        <dbReference type="PROSITE" id="PS51733"/>
    </source>
</evidence>
<dbReference type="InterPro" id="IPR030855">
    <property type="entry name" value="Bifunct_BirA"/>
</dbReference>
<comment type="function">
    <text evidence="5">Acts both as a biotin--[acetyl-CoA-carboxylase] ligase and a repressor.</text>
</comment>
<evidence type="ECO:0000256" key="2">
    <source>
        <dbReference type="ARBA" id="ARBA00022741"/>
    </source>
</evidence>
<keyword evidence="8" id="KW-1185">Reference proteome</keyword>
<comment type="caution">
    <text evidence="5">Lacks conserved residue(s) required for the propagation of feature annotation.</text>
</comment>
<dbReference type="Gene3D" id="1.10.10.10">
    <property type="entry name" value="Winged helix-like DNA-binding domain superfamily/Winged helix DNA-binding domain"/>
    <property type="match status" value="1"/>
</dbReference>
<dbReference type="GO" id="GO:0003677">
    <property type="term" value="F:DNA binding"/>
    <property type="evidence" value="ECO:0007669"/>
    <property type="project" value="UniProtKB-UniRule"/>
</dbReference>
<keyword evidence="5" id="KW-0678">Repressor</keyword>
<evidence type="ECO:0000256" key="1">
    <source>
        <dbReference type="ARBA" id="ARBA00022598"/>
    </source>
</evidence>
<dbReference type="SUPFAM" id="SSF55681">
    <property type="entry name" value="Class II aaRS and biotin synthetases"/>
    <property type="match status" value="1"/>
</dbReference>
<feature type="binding site" evidence="5">
    <location>
        <position position="185"/>
    </location>
    <ligand>
        <name>biotin</name>
        <dbReference type="ChEBI" id="CHEBI:57586"/>
    </ligand>
</feature>
<dbReference type="Gene3D" id="2.30.30.100">
    <property type="match status" value="1"/>
</dbReference>
<dbReference type="GO" id="GO:0009249">
    <property type="term" value="P:protein lipoylation"/>
    <property type="evidence" value="ECO:0007669"/>
    <property type="project" value="UniProtKB-ARBA"/>
</dbReference>
<comment type="similarity">
    <text evidence="5">Belongs to the biotin--protein ligase family.</text>
</comment>
<dbReference type="InterPro" id="IPR011991">
    <property type="entry name" value="ArsR-like_HTH"/>
</dbReference>
<dbReference type="AlphaFoldDB" id="A0A848B9N7"/>
<dbReference type="GO" id="GO:0006355">
    <property type="term" value="P:regulation of DNA-templated transcription"/>
    <property type="evidence" value="ECO:0007669"/>
    <property type="project" value="UniProtKB-UniRule"/>
</dbReference>
<comment type="catalytic activity">
    <reaction evidence="5">
        <text>biotin + L-lysyl-[protein] + ATP = N(6)-biotinyl-L-lysyl-[protein] + AMP + diphosphate + H(+)</text>
        <dbReference type="Rhea" id="RHEA:11756"/>
        <dbReference type="Rhea" id="RHEA-COMP:9752"/>
        <dbReference type="Rhea" id="RHEA-COMP:10505"/>
        <dbReference type="ChEBI" id="CHEBI:15378"/>
        <dbReference type="ChEBI" id="CHEBI:29969"/>
        <dbReference type="ChEBI" id="CHEBI:30616"/>
        <dbReference type="ChEBI" id="CHEBI:33019"/>
        <dbReference type="ChEBI" id="CHEBI:57586"/>
        <dbReference type="ChEBI" id="CHEBI:83144"/>
        <dbReference type="ChEBI" id="CHEBI:456215"/>
        <dbReference type="EC" id="6.3.4.15"/>
    </reaction>
</comment>
<evidence type="ECO:0000256" key="4">
    <source>
        <dbReference type="ARBA" id="ARBA00023267"/>
    </source>
</evidence>
<dbReference type="InterPro" id="IPR045864">
    <property type="entry name" value="aa-tRNA-synth_II/BPL/LPL"/>
</dbReference>
<name>A0A848B9N7_9FIRM</name>
<protein>
    <recommendedName>
        <fullName evidence="5">Bifunctional ligase/repressor BirA</fullName>
    </recommendedName>
    <alternativeName>
        <fullName evidence="5">Biotin--[acetyl-CoA-carboxylase] ligase</fullName>
        <ecNumber evidence="5">6.3.4.15</ecNumber>
    </alternativeName>
    <alternativeName>
        <fullName evidence="5">Biotin--protein ligase</fullName>
    </alternativeName>
    <alternativeName>
        <fullName evidence="5">Biotin-[acetyl-CoA carboxylase] synthetase</fullName>
    </alternativeName>
</protein>
<dbReference type="InterPro" id="IPR003142">
    <property type="entry name" value="BPL_C"/>
</dbReference>
<comment type="caution">
    <text evidence="7">The sequence shown here is derived from an EMBL/GenBank/DDBJ whole genome shotgun (WGS) entry which is preliminary data.</text>
</comment>
<dbReference type="InterPro" id="IPR036390">
    <property type="entry name" value="WH_DNA-bd_sf"/>
</dbReference>
<dbReference type="InterPro" id="IPR004408">
    <property type="entry name" value="Biotin_CoA_COase_ligase"/>
</dbReference>
<dbReference type="Pfam" id="PF03099">
    <property type="entry name" value="BPL_LplA_LipB"/>
    <property type="match status" value="1"/>
</dbReference>
<dbReference type="NCBIfam" id="TIGR00121">
    <property type="entry name" value="birA_ligase"/>
    <property type="match status" value="1"/>
</dbReference>
<dbReference type="GO" id="GO:0005524">
    <property type="term" value="F:ATP binding"/>
    <property type="evidence" value="ECO:0007669"/>
    <property type="project" value="UniProtKB-UniRule"/>
</dbReference>
<dbReference type="SUPFAM" id="SSF50037">
    <property type="entry name" value="C-terminal domain of transcriptional repressors"/>
    <property type="match status" value="1"/>
</dbReference>
<feature type="domain" description="BPL/LPL catalytic" evidence="6">
    <location>
        <begin position="67"/>
        <end position="258"/>
    </location>
</feature>
<keyword evidence="2 5" id="KW-0547">Nucleotide-binding</keyword>
<keyword evidence="5" id="KW-0804">Transcription</keyword>
<evidence type="ECO:0000313" key="8">
    <source>
        <dbReference type="Proteomes" id="UP000543804"/>
    </source>
</evidence>
<reference evidence="7 8" key="1">
    <citation type="submission" date="2020-04" db="EMBL/GenBank/DDBJ databases">
        <authorList>
            <person name="Hitch T.C.A."/>
            <person name="Wylensek D."/>
            <person name="Clavel T."/>
        </authorList>
    </citation>
    <scope>NUCLEOTIDE SEQUENCE [LARGE SCALE GENOMIC DNA]</scope>
    <source>
        <strain evidence="7 8">PG-130-P53-12</strain>
    </source>
</reference>
<dbReference type="Gene3D" id="3.30.930.10">
    <property type="entry name" value="Bira Bifunctional Protein, Domain 2"/>
    <property type="match status" value="1"/>
</dbReference>
<dbReference type="Pfam" id="PF02237">
    <property type="entry name" value="BPL_C"/>
    <property type="match status" value="1"/>
</dbReference>
<dbReference type="Pfam" id="PF08279">
    <property type="entry name" value="HTH_11"/>
    <property type="match status" value="1"/>
</dbReference>
<accession>A0A848B9N7</accession>
<dbReference type="PROSITE" id="PS51733">
    <property type="entry name" value="BPL_LPL_CATALYTIC"/>
    <property type="match status" value="1"/>
</dbReference>
<proteinExistence type="inferred from homology"/>
<feature type="binding site" evidence="5">
    <location>
        <begin position="90"/>
        <end position="92"/>
    </location>
    <ligand>
        <name>biotin</name>
        <dbReference type="ChEBI" id="CHEBI:57586"/>
    </ligand>
</feature>
<keyword evidence="4 5" id="KW-0092">Biotin</keyword>
<dbReference type="SUPFAM" id="SSF46785">
    <property type="entry name" value="Winged helix' DNA-binding domain"/>
    <property type="match status" value="1"/>
</dbReference>
<dbReference type="InterPro" id="IPR013196">
    <property type="entry name" value="HTH_11"/>
</dbReference>
<evidence type="ECO:0000256" key="5">
    <source>
        <dbReference type="HAMAP-Rule" id="MF_00978"/>
    </source>
</evidence>
<dbReference type="InterPro" id="IPR036388">
    <property type="entry name" value="WH-like_DNA-bd_sf"/>
</dbReference>
<dbReference type="EMBL" id="JABAFA010000021">
    <property type="protein sequence ID" value="NMD99152.1"/>
    <property type="molecule type" value="Genomic_DNA"/>
</dbReference>
<evidence type="ECO:0000256" key="3">
    <source>
        <dbReference type="ARBA" id="ARBA00022840"/>
    </source>
</evidence>
<dbReference type="GO" id="GO:0004077">
    <property type="term" value="F:biotin--[biotin carboxyl-carrier protein] ligase activity"/>
    <property type="evidence" value="ECO:0007669"/>
    <property type="project" value="UniProtKB-UniRule"/>
</dbReference>
<dbReference type="CDD" id="cd00090">
    <property type="entry name" value="HTH_ARSR"/>
    <property type="match status" value="1"/>
</dbReference>
<dbReference type="PANTHER" id="PTHR12835">
    <property type="entry name" value="BIOTIN PROTEIN LIGASE"/>
    <property type="match status" value="1"/>
</dbReference>
<dbReference type="PANTHER" id="PTHR12835:SF5">
    <property type="entry name" value="BIOTIN--PROTEIN LIGASE"/>
    <property type="match status" value="1"/>
</dbReference>
<dbReference type="GO" id="GO:0005737">
    <property type="term" value="C:cytoplasm"/>
    <property type="evidence" value="ECO:0007669"/>
    <property type="project" value="TreeGrafter"/>
</dbReference>
<evidence type="ECO:0000313" key="7">
    <source>
        <dbReference type="EMBL" id="NMD99152.1"/>
    </source>
</evidence>
<dbReference type="InterPro" id="IPR004143">
    <property type="entry name" value="BPL_LPL_catalytic"/>
</dbReference>
<keyword evidence="1 5" id="KW-0436">Ligase</keyword>